<evidence type="ECO:0000256" key="1">
    <source>
        <dbReference type="SAM" id="MobiDB-lite"/>
    </source>
</evidence>
<dbReference type="AlphaFoldDB" id="A0A3A3FWM0"/>
<dbReference type="Pfam" id="PF14452">
    <property type="entry name" value="Multi_ubiq"/>
    <property type="match status" value="1"/>
</dbReference>
<feature type="region of interest" description="Disordered" evidence="1">
    <location>
        <begin position="1"/>
        <end position="20"/>
    </location>
</feature>
<gene>
    <name evidence="3" type="ORF">D3871_13540</name>
</gene>
<evidence type="ECO:0000259" key="2">
    <source>
        <dbReference type="Pfam" id="PF14452"/>
    </source>
</evidence>
<keyword evidence="4" id="KW-1185">Reference proteome</keyword>
<dbReference type="Proteomes" id="UP000265955">
    <property type="component" value="Unassembled WGS sequence"/>
</dbReference>
<reference evidence="4" key="1">
    <citation type="submission" date="2018-09" db="EMBL/GenBank/DDBJ databases">
        <authorList>
            <person name="Zhu H."/>
        </authorList>
    </citation>
    <scope>NUCLEOTIDE SEQUENCE [LARGE SCALE GENOMIC DNA]</scope>
    <source>
        <strain evidence="4">K1R23-30</strain>
    </source>
</reference>
<evidence type="ECO:0000313" key="4">
    <source>
        <dbReference type="Proteomes" id="UP000265955"/>
    </source>
</evidence>
<proteinExistence type="predicted"/>
<organism evidence="3 4">
    <name type="scientific">Noviherbaspirillum saxi</name>
    <dbReference type="NCBI Taxonomy" id="2320863"/>
    <lineage>
        <taxon>Bacteria</taxon>
        <taxon>Pseudomonadati</taxon>
        <taxon>Pseudomonadota</taxon>
        <taxon>Betaproteobacteria</taxon>
        <taxon>Burkholderiales</taxon>
        <taxon>Oxalobacteraceae</taxon>
        <taxon>Noviherbaspirillum</taxon>
    </lineage>
</organism>
<protein>
    <recommendedName>
        <fullName evidence="2">Multi-ubiquitin domain-containing protein</fullName>
    </recommendedName>
</protein>
<dbReference type="EMBL" id="QYUO01000001">
    <property type="protein sequence ID" value="RJG00124.1"/>
    <property type="molecule type" value="Genomic_DNA"/>
</dbReference>
<feature type="domain" description="Multi-ubiquitin" evidence="2">
    <location>
        <begin position="26"/>
        <end position="98"/>
    </location>
</feature>
<evidence type="ECO:0000313" key="3">
    <source>
        <dbReference type="EMBL" id="RJG00124.1"/>
    </source>
</evidence>
<accession>A0A3A3FWM0</accession>
<name>A0A3A3FWM0_9BURK</name>
<comment type="caution">
    <text evidence="3">The sequence shown here is derived from an EMBL/GenBank/DDBJ whole genome shotgun (WGS) entry which is preliminary data.</text>
</comment>
<sequence>MHSPDQQADSAGAAAHGGNTDQAHEYEIVVNARQVDVSKGTLSYIEVVRLAFEHPVIDENTIYTVAYKRGHGDKPEGTMVDGDTVKIKNGMIFYVTPTNRS</sequence>
<dbReference type="OrthoDB" id="256126at2"/>
<dbReference type="InterPro" id="IPR027802">
    <property type="entry name" value="Multi-ubiquitin_dom"/>
</dbReference>